<dbReference type="EC" id="2.7.2.4" evidence="2"/>
<comment type="caution">
    <text evidence="9">The sequence shown here is derived from an EMBL/GenBank/DDBJ whole genome shotgun (WGS) entry which is preliminary data.</text>
</comment>
<evidence type="ECO:0000256" key="5">
    <source>
        <dbReference type="ARBA" id="ARBA00022777"/>
    </source>
</evidence>
<keyword evidence="5 9" id="KW-0418">Kinase</keyword>
<dbReference type="PANTHER" id="PTHR21499:SF3">
    <property type="entry name" value="ASPARTOKINASE"/>
    <property type="match status" value="1"/>
</dbReference>
<accession>A0A395JNE7</accession>
<evidence type="ECO:0000256" key="2">
    <source>
        <dbReference type="ARBA" id="ARBA00013059"/>
    </source>
</evidence>
<dbReference type="InterPro" id="IPR001048">
    <property type="entry name" value="Asp/Glu/Uridylate_kinase"/>
</dbReference>
<organism evidence="9 10">
    <name type="scientific">Arenicella xantha</name>
    <dbReference type="NCBI Taxonomy" id="644221"/>
    <lineage>
        <taxon>Bacteria</taxon>
        <taxon>Pseudomonadati</taxon>
        <taxon>Pseudomonadota</taxon>
        <taxon>Gammaproteobacteria</taxon>
        <taxon>Arenicellales</taxon>
        <taxon>Arenicellaceae</taxon>
        <taxon>Arenicella</taxon>
    </lineage>
</organism>
<dbReference type="EMBL" id="QNRT01000003">
    <property type="protein sequence ID" value="RBP49604.1"/>
    <property type="molecule type" value="Genomic_DNA"/>
</dbReference>
<dbReference type="Gene3D" id="3.40.1160.10">
    <property type="entry name" value="Acetylglutamate kinase-like"/>
    <property type="match status" value="1"/>
</dbReference>
<keyword evidence="6" id="KW-0067">ATP-binding</keyword>
<keyword evidence="3" id="KW-0808">Transferase</keyword>
<keyword evidence="4" id="KW-0547">Nucleotide-binding</keyword>
<evidence type="ECO:0000256" key="4">
    <source>
        <dbReference type="ARBA" id="ARBA00022741"/>
    </source>
</evidence>
<dbReference type="RefSeq" id="WP_113954612.1">
    <property type="nucleotide sequence ID" value="NZ_QNRT01000003.1"/>
</dbReference>
<proteinExistence type="inferred from homology"/>
<dbReference type="GO" id="GO:0009089">
    <property type="term" value="P:lysine biosynthetic process via diaminopimelate"/>
    <property type="evidence" value="ECO:0007669"/>
    <property type="project" value="TreeGrafter"/>
</dbReference>
<dbReference type="Pfam" id="PF00696">
    <property type="entry name" value="AA_kinase"/>
    <property type="match status" value="1"/>
</dbReference>
<dbReference type="GO" id="GO:0009090">
    <property type="term" value="P:homoserine biosynthetic process"/>
    <property type="evidence" value="ECO:0007669"/>
    <property type="project" value="TreeGrafter"/>
</dbReference>
<evidence type="ECO:0000259" key="8">
    <source>
        <dbReference type="Pfam" id="PF00696"/>
    </source>
</evidence>
<comment type="similarity">
    <text evidence="1">Belongs to the aspartokinase family.</text>
</comment>
<dbReference type="InterPro" id="IPR036393">
    <property type="entry name" value="AceGlu_kinase-like_sf"/>
</dbReference>
<reference evidence="9 10" key="1">
    <citation type="submission" date="2018-06" db="EMBL/GenBank/DDBJ databases">
        <title>Genomic Encyclopedia of Type Strains, Phase IV (KMG-IV): sequencing the most valuable type-strain genomes for metagenomic binning, comparative biology and taxonomic classification.</title>
        <authorList>
            <person name="Goeker M."/>
        </authorList>
    </citation>
    <scope>NUCLEOTIDE SEQUENCE [LARGE SCALE GENOMIC DNA]</scope>
    <source>
        <strain evidence="9 10">DSM 24032</strain>
    </source>
</reference>
<dbReference type="GO" id="GO:0004072">
    <property type="term" value="F:aspartate kinase activity"/>
    <property type="evidence" value="ECO:0007669"/>
    <property type="project" value="TreeGrafter"/>
</dbReference>
<dbReference type="InParanoid" id="A0A395JNE7"/>
<keyword evidence="10" id="KW-1185">Reference proteome</keyword>
<evidence type="ECO:0000313" key="10">
    <source>
        <dbReference type="Proteomes" id="UP000253083"/>
    </source>
</evidence>
<comment type="catalytic activity">
    <reaction evidence="7">
        <text>L-aspartate + ATP = 4-phospho-L-aspartate + ADP</text>
        <dbReference type="Rhea" id="RHEA:23776"/>
        <dbReference type="ChEBI" id="CHEBI:29991"/>
        <dbReference type="ChEBI" id="CHEBI:30616"/>
        <dbReference type="ChEBI" id="CHEBI:57535"/>
        <dbReference type="ChEBI" id="CHEBI:456216"/>
        <dbReference type="EC" id="2.7.2.4"/>
    </reaction>
</comment>
<evidence type="ECO:0000256" key="1">
    <source>
        <dbReference type="ARBA" id="ARBA00010122"/>
    </source>
</evidence>
<evidence type="ECO:0000256" key="3">
    <source>
        <dbReference type="ARBA" id="ARBA00022679"/>
    </source>
</evidence>
<dbReference type="OrthoDB" id="9799110at2"/>
<feature type="domain" description="Aspartate/glutamate/uridylate kinase" evidence="8">
    <location>
        <begin position="37"/>
        <end position="242"/>
    </location>
</feature>
<dbReference type="AlphaFoldDB" id="A0A395JNE7"/>
<name>A0A395JNE7_9GAMM</name>
<evidence type="ECO:0000256" key="7">
    <source>
        <dbReference type="ARBA" id="ARBA00047872"/>
    </source>
</evidence>
<gene>
    <name evidence="9" type="ORF">DFR28_10329</name>
</gene>
<dbReference type="SUPFAM" id="SSF53633">
    <property type="entry name" value="Carbamate kinase-like"/>
    <property type="match status" value="1"/>
</dbReference>
<dbReference type="GO" id="GO:0005829">
    <property type="term" value="C:cytosol"/>
    <property type="evidence" value="ECO:0007669"/>
    <property type="project" value="TreeGrafter"/>
</dbReference>
<dbReference type="PANTHER" id="PTHR21499">
    <property type="entry name" value="ASPARTATE KINASE"/>
    <property type="match status" value="1"/>
</dbReference>
<protein>
    <recommendedName>
        <fullName evidence="2">aspartate kinase</fullName>
        <ecNumber evidence="2">2.7.2.4</ecNumber>
    </recommendedName>
</protein>
<evidence type="ECO:0000256" key="6">
    <source>
        <dbReference type="ARBA" id="ARBA00022840"/>
    </source>
</evidence>
<sequence>MSTETTALSEQAALSETEALSGTTALSLPKGAANTETIVLKFGGSVLHSQADFERIHSEIHRYRSQNINVIAVVSAFFGMTEQLITQATAKQLSTDSVEFATLIASGEFQSAAALVNFLTQHDLKASCQTPADLEFVAHGERTKATPTSINAVKINSALAQTPVIVVPGFSAVDQHGECVLLGRGGSDISAVCIAHALGLESVRLLKDVNGLYDRDPNKFANANRLAYVDYATACRIGGELIQTEAIDFAATKSIAIDVAGIGSIKQSRIGPKRSEQTTKVVATTDNVSANKSLRSA</sequence>
<evidence type="ECO:0000313" key="9">
    <source>
        <dbReference type="EMBL" id="RBP49604.1"/>
    </source>
</evidence>
<dbReference type="Proteomes" id="UP000253083">
    <property type="component" value="Unassembled WGS sequence"/>
</dbReference>